<name>A0A8S9TY02_PHYIN</name>
<sequence>MVEHGMAARSPLAQTRKFTGYGTNGALVEIIKLKKQLANFGLLWLGEVRRNAVVDVHFGIFGVQHFYRTSLSVLDTGRNLDQVLLGGKADSGLHGHFEAIPFNGAAIEVKIQLAPGSNHG</sequence>
<dbReference type="Proteomes" id="UP000704712">
    <property type="component" value="Unassembled WGS sequence"/>
</dbReference>
<accession>A0A8S9TY02</accession>
<evidence type="ECO:0000313" key="2">
    <source>
        <dbReference type="Proteomes" id="UP000704712"/>
    </source>
</evidence>
<proteinExistence type="predicted"/>
<organism evidence="1 2">
    <name type="scientific">Phytophthora infestans</name>
    <name type="common">Potato late blight agent</name>
    <name type="synonym">Botrytis infestans</name>
    <dbReference type="NCBI Taxonomy" id="4787"/>
    <lineage>
        <taxon>Eukaryota</taxon>
        <taxon>Sar</taxon>
        <taxon>Stramenopiles</taxon>
        <taxon>Oomycota</taxon>
        <taxon>Peronosporomycetes</taxon>
        <taxon>Peronosporales</taxon>
        <taxon>Peronosporaceae</taxon>
        <taxon>Phytophthora</taxon>
    </lineage>
</organism>
<dbReference type="EMBL" id="JAACNO010002405">
    <property type="protein sequence ID" value="KAF4133350.1"/>
    <property type="molecule type" value="Genomic_DNA"/>
</dbReference>
<protein>
    <submittedName>
        <fullName evidence="1">Uncharacterized protein</fullName>
    </submittedName>
</protein>
<gene>
    <name evidence="1" type="ORF">GN958_ATG17471</name>
</gene>
<reference evidence="1" key="1">
    <citation type="submission" date="2020-03" db="EMBL/GenBank/DDBJ databases">
        <title>Hybrid Assembly of Korean Phytophthora infestans isolates.</title>
        <authorList>
            <person name="Prokchorchik M."/>
            <person name="Lee Y."/>
            <person name="Seo J."/>
            <person name="Cho J.-H."/>
            <person name="Park Y.-E."/>
            <person name="Jang D.-C."/>
            <person name="Im J.-S."/>
            <person name="Choi J.-G."/>
            <person name="Park H.-J."/>
            <person name="Lee G.-B."/>
            <person name="Lee Y.-G."/>
            <person name="Hong S.-Y."/>
            <person name="Cho K."/>
            <person name="Sohn K.H."/>
        </authorList>
    </citation>
    <scope>NUCLEOTIDE SEQUENCE</scope>
    <source>
        <strain evidence="1">KR_2_A2</strain>
    </source>
</reference>
<comment type="caution">
    <text evidence="1">The sequence shown here is derived from an EMBL/GenBank/DDBJ whole genome shotgun (WGS) entry which is preliminary data.</text>
</comment>
<evidence type="ECO:0000313" key="1">
    <source>
        <dbReference type="EMBL" id="KAF4133350.1"/>
    </source>
</evidence>
<dbReference type="AlphaFoldDB" id="A0A8S9TY02"/>